<dbReference type="PANTHER" id="PTHR47706">
    <property type="entry name" value="NMRA-LIKE FAMILY PROTEIN"/>
    <property type="match status" value="1"/>
</dbReference>
<dbReference type="Gene3D" id="3.90.25.10">
    <property type="entry name" value="UDP-galactose 4-epimerase, domain 1"/>
    <property type="match status" value="1"/>
</dbReference>
<dbReference type="Pfam" id="PF05368">
    <property type="entry name" value="NmrA"/>
    <property type="match status" value="1"/>
</dbReference>
<keyword evidence="3" id="KW-0560">Oxidoreductase</keyword>
<sequence>MKIAIAGGTGQVAQEVINALVATQRYELLILSRSTNKQTPVVSGIVYRAVAYHDKQDLIEALRGVHTVLSFIQILSDDKQMAQKNLIDAAVQAGVKRFAPSEYGRRVQLDFHMSWWNGKIEIRQYLAEINRKETMLEYTLFQPGLFLEYLAFPHKTAKYLQPLQTVFDFDKCRAIVVQGHQDAVMSLTSVRDLAEIIAKTVELKGQWPVTFGVKANRLTFHDIVAIGERVRGRLFDVEHVEVEDLEAGNLKTSWSLEATHAAVSTEEAEKMLQQVAIGILLSCLGNAWDVGEEANKLFPEHAFVKAEDYLSAVWMNKP</sequence>
<protein>
    <recommendedName>
        <fullName evidence="4">NmrA-like domain-containing protein</fullName>
    </recommendedName>
</protein>
<name>A0A8H3IBG8_9LECA</name>
<dbReference type="AlphaFoldDB" id="A0A8H3IBG8"/>
<comment type="similarity">
    <text evidence="1">Belongs to the NmrA-type oxidoreductase family. Isoflavone reductase subfamily.</text>
</comment>
<dbReference type="OrthoDB" id="10000533at2759"/>
<evidence type="ECO:0000313" key="5">
    <source>
        <dbReference type="EMBL" id="CAF9912233.1"/>
    </source>
</evidence>
<evidence type="ECO:0000256" key="1">
    <source>
        <dbReference type="ARBA" id="ARBA00005725"/>
    </source>
</evidence>
<dbReference type="PANTHER" id="PTHR47706:SF4">
    <property type="entry name" value="NMRA-LIKE DOMAIN-CONTAINING PROTEIN"/>
    <property type="match status" value="1"/>
</dbReference>
<organism evidence="5 6">
    <name type="scientific">Gomphillus americanus</name>
    <dbReference type="NCBI Taxonomy" id="1940652"/>
    <lineage>
        <taxon>Eukaryota</taxon>
        <taxon>Fungi</taxon>
        <taxon>Dikarya</taxon>
        <taxon>Ascomycota</taxon>
        <taxon>Pezizomycotina</taxon>
        <taxon>Lecanoromycetes</taxon>
        <taxon>OSLEUM clade</taxon>
        <taxon>Ostropomycetidae</taxon>
        <taxon>Ostropales</taxon>
        <taxon>Graphidaceae</taxon>
        <taxon>Gomphilloideae</taxon>
        <taxon>Gomphillus</taxon>
    </lineage>
</organism>
<evidence type="ECO:0000256" key="2">
    <source>
        <dbReference type="ARBA" id="ARBA00022857"/>
    </source>
</evidence>
<dbReference type="InterPro" id="IPR036291">
    <property type="entry name" value="NAD(P)-bd_dom_sf"/>
</dbReference>
<comment type="caution">
    <text evidence="5">The sequence shown here is derived from an EMBL/GenBank/DDBJ whole genome shotgun (WGS) entry which is preliminary data.</text>
</comment>
<evidence type="ECO:0000256" key="3">
    <source>
        <dbReference type="ARBA" id="ARBA00023002"/>
    </source>
</evidence>
<evidence type="ECO:0000313" key="6">
    <source>
        <dbReference type="Proteomes" id="UP000664169"/>
    </source>
</evidence>
<gene>
    <name evidence="5" type="ORF">GOMPHAMPRED_007603</name>
</gene>
<dbReference type="Proteomes" id="UP000664169">
    <property type="component" value="Unassembled WGS sequence"/>
</dbReference>
<evidence type="ECO:0000259" key="4">
    <source>
        <dbReference type="Pfam" id="PF05368"/>
    </source>
</evidence>
<accession>A0A8H3IBG8</accession>
<keyword evidence="2" id="KW-0521">NADP</keyword>
<reference evidence="5" key="1">
    <citation type="submission" date="2021-03" db="EMBL/GenBank/DDBJ databases">
        <authorList>
            <person name="Tagirdzhanova G."/>
        </authorList>
    </citation>
    <scope>NUCLEOTIDE SEQUENCE</scope>
</reference>
<proteinExistence type="inferred from homology"/>
<dbReference type="InterPro" id="IPR051609">
    <property type="entry name" value="NmrA/Isoflavone_reductase-like"/>
</dbReference>
<feature type="domain" description="NmrA-like" evidence="4">
    <location>
        <begin position="2"/>
        <end position="305"/>
    </location>
</feature>
<keyword evidence="6" id="KW-1185">Reference proteome</keyword>
<dbReference type="EMBL" id="CAJPDQ010000007">
    <property type="protein sequence ID" value="CAF9912233.1"/>
    <property type="molecule type" value="Genomic_DNA"/>
</dbReference>
<dbReference type="InterPro" id="IPR008030">
    <property type="entry name" value="NmrA-like"/>
</dbReference>
<dbReference type="SUPFAM" id="SSF51735">
    <property type="entry name" value="NAD(P)-binding Rossmann-fold domains"/>
    <property type="match status" value="1"/>
</dbReference>
<dbReference type="Gene3D" id="3.40.50.720">
    <property type="entry name" value="NAD(P)-binding Rossmann-like Domain"/>
    <property type="match status" value="1"/>
</dbReference>
<dbReference type="GO" id="GO:0016491">
    <property type="term" value="F:oxidoreductase activity"/>
    <property type="evidence" value="ECO:0007669"/>
    <property type="project" value="UniProtKB-KW"/>
</dbReference>